<gene>
    <name evidence="9" type="ORF">Aocu_11620</name>
</gene>
<dbReference type="AlphaFoldDB" id="A0A061ABJ6"/>
<accession>A0A061ABJ6</accession>
<evidence type="ECO:0000256" key="3">
    <source>
        <dbReference type="ARBA" id="ARBA00022475"/>
    </source>
</evidence>
<keyword evidence="4 7" id="KW-0812">Transmembrane</keyword>
<keyword evidence="6 7" id="KW-0472">Membrane</keyword>
<name>A0A061ABJ6_9MOLU</name>
<dbReference type="CDD" id="cd06261">
    <property type="entry name" value="TM_PBP2"/>
    <property type="match status" value="1"/>
</dbReference>
<evidence type="ECO:0000313" key="10">
    <source>
        <dbReference type="Proteomes" id="UP000032434"/>
    </source>
</evidence>
<dbReference type="GO" id="GO:0005886">
    <property type="term" value="C:plasma membrane"/>
    <property type="evidence" value="ECO:0007669"/>
    <property type="project" value="UniProtKB-SubCell"/>
</dbReference>
<feature type="transmembrane region" description="Helical" evidence="7">
    <location>
        <begin position="256"/>
        <end position="278"/>
    </location>
</feature>
<dbReference type="PANTHER" id="PTHR43227">
    <property type="entry name" value="BLL4140 PROTEIN"/>
    <property type="match status" value="1"/>
</dbReference>
<proteinExistence type="inferred from homology"/>
<reference evidence="10" key="1">
    <citation type="submission" date="2014-05" db="EMBL/GenBank/DDBJ databases">
        <authorList>
            <person name="Kube M."/>
        </authorList>
    </citation>
    <scope>NUCLEOTIDE SEQUENCE [LARGE SCALE GENOMIC DNA]</scope>
</reference>
<dbReference type="InterPro" id="IPR050809">
    <property type="entry name" value="UgpAE/MalFG_permease"/>
</dbReference>
<dbReference type="RefSeq" id="WP_052670106.1">
    <property type="nucleotide sequence ID" value="NZ_FUZK01000001.1"/>
</dbReference>
<dbReference type="PROSITE" id="PS50928">
    <property type="entry name" value="ABC_TM1"/>
    <property type="match status" value="1"/>
</dbReference>
<dbReference type="Proteomes" id="UP000032434">
    <property type="component" value="Chromosome 1"/>
</dbReference>
<feature type="transmembrane region" description="Helical" evidence="7">
    <location>
        <begin position="211"/>
        <end position="235"/>
    </location>
</feature>
<dbReference type="Pfam" id="PF00528">
    <property type="entry name" value="BPD_transp_1"/>
    <property type="match status" value="1"/>
</dbReference>
<feature type="transmembrane region" description="Helical" evidence="7">
    <location>
        <begin position="117"/>
        <end position="138"/>
    </location>
</feature>
<dbReference type="InterPro" id="IPR000515">
    <property type="entry name" value="MetI-like"/>
</dbReference>
<dbReference type="InterPro" id="IPR035906">
    <property type="entry name" value="MetI-like_sf"/>
</dbReference>
<feature type="transmembrane region" description="Helical" evidence="7">
    <location>
        <begin position="150"/>
        <end position="171"/>
    </location>
</feature>
<dbReference type="KEGG" id="aoc:Aocu_11620"/>
<evidence type="ECO:0000256" key="5">
    <source>
        <dbReference type="ARBA" id="ARBA00022989"/>
    </source>
</evidence>
<evidence type="ECO:0000259" key="8">
    <source>
        <dbReference type="PROSITE" id="PS50928"/>
    </source>
</evidence>
<feature type="transmembrane region" description="Helical" evidence="7">
    <location>
        <begin position="336"/>
        <end position="353"/>
    </location>
</feature>
<evidence type="ECO:0000256" key="4">
    <source>
        <dbReference type="ARBA" id="ARBA00022692"/>
    </source>
</evidence>
<evidence type="ECO:0000313" key="9">
    <source>
        <dbReference type="EMBL" id="CDR31235.1"/>
    </source>
</evidence>
<feature type="domain" description="ABC transmembrane type-1" evidence="8">
    <location>
        <begin position="111"/>
        <end position="353"/>
    </location>
</feature>
<dbReference type="GO" id="GO:0055085">
    <property type="term" value="P:transmembrane transport"/>
    <property type="evidence" value="ECO:0007669"/>
    <property type="project" value="InterPro"/>
</dbReference>
<comment type="subcellular location">
    <subcellularLocation>
        <location evidence="1 7">Cell membrane</location>
        <topology evidence="1 7">Multi-pass membrane protein</topology>
    </subcellularLocation>
</comment>
<dbReference type="PANTHER" id="PTHR43227:SF11">
    <property type="entry name" value="BLL4140 PROTEIN"/>
    <property type="match status" value="1"/>
</dbReference>
<keyword evidence="5 7" id="KW-1133">Transmembrane helix</keyword>
<keyword evidence="2 7" id="KW-0813">Transport</keyword>
<evidence type="ECO:0000256" key="7">
    <source>
        <dbReference type="RuleBase" id="RU363032"/>
    </source>
</evidence>
<dbReference type="InParanoid" id="A0A061ABJ6"/>
<dbReference type="PATRIC" id="fig|35623.3.peg.1162"/>
<keyword evidence="10" id="KW-1185">Reference proteome</keyword>
<comment type="similarity">
    <text evidence="7">Belongs to the binding-protein-dependent transport system permease family.</text>
</comment>
<evidence type="ECO:0000256" key="1">
    <source>
        <dbReference type="ARBA" id="ARBA00004651"/>
    </source>
</evidence>
<dbReference type="Gene3D" id="1.10.3720.10">
    <property type="entry name" value="MetI-like"/>
    <property type="match status" value="1"/>
</dbReference>
<dbReference type="FunCoup" id="A0A061ABJ6">
    <property type="interactions" value="59"/>
</dbReference>
<evidence type="ECO:0000256" key="2">
    <source>
        <dbReference type="ARBA" id="ARBA00022448"/>
    </source>
</evidence>
<keyword evidence="3" id="KW-1003">Cell membrane</keyword>
<feature type="transmembrane region" description="Helical" evidence="7">
    <location>
        <begin position="43"/>
        <end position="61"/>
    </location>
</feature>
<dbReference type="HOGENOM" id="CLU_016047_0_1_14"/>
<sequence length="362" mass="41253">MNMNNQPEIISYRDLELLREEAIYKEMEESKLHRYWLTIKRQWPIFVMLIPVLVFFLLFRYRPILELIVGFKSYDANVTNNAFESPWIGFYALKELMFGTREYTVLFWRAFRNTFTISMYGLLFGFPIPIILALLFSEIKSDGFRSITQILTYLPKFISTVVITSLLFLMLRPGQADANIQPGIINGMLVWLGVVQPEVNMLGNPAYFRTIFILSDIWEGAGYGSIVYFAAIMAISPTSYEAAKIDGANKLDQIRYVTFPGMAPTLTIMLILRIGNILSVGYEKIILMTENEVHWVLDTADVLSTFILRLGNVYGSNAGLSVPPDLIRAFSTSADLFNSFIAMFLVLGANFISRRVSDTSLF</sequence>
<dbReference type="OrthoDB" id="384651at2"/>
<protein>
    <submittedName>
        <fullName evidence="9">ABC transport system, permease component</fullName>
    </submittedName>
</protein>
<organism evidence="9 10">
    <name type="scientific">Acholeplasma oculi</name>
    <dbReference type="NCBI Taxonomy" id="35623"/>
    <lineage>
        <taxon>Bacteria</taxon>
        <taxon>Bacillati</taxon>
        <taxon>Mycoplasmatota</taxon>
        <taxon>Mollicutes</taxon>
        <taxon>Acholeplasmatales</taxon>
        <taxon>Acholeplasmataceae</taxon>
        <taxon>Acholeplasma</taxon>
    </lineage>
</organism>
<dbReference type="STRING" id="35623.Aocu_11620"/>
<dbReference type="EMBL" id="LK028559">
    <property type="protein sequence ID" value="CDR31235.1"/>
    <property type="molecule type" value="Genomic_DNA"/>
</dbReference>
<evidence type="ECO:0000256" key="6">
    <source>
        <dbReference type="ARBA" id="ARBA00023136"/>
    </source>
</evidence>
<dbReference type="SUPFAM" id="SSF161098">
    <property type="entry name" value="MetI-like"/>
    <property type="match status" value="1"/>
</dbReference>